<dbReference type="SMART" id="SM00448">
    <property type="entry name" value="REC"/>
    <property type="match status" value="1"/>
</dbReference>
<dbReference type="GO" id="GO:0032993">
    <property type="term" value="C:protein-DNA complex"/>
    <property type="evidence" value="ECO:0007669"/>
    <property type="project" value="TreeGrafter"/>
</dbReference>
<evidence type="ECO:0000259" key="9">
    <source>
        <dbReference type="PROSITE" id="PS51755"/>
    </source>
</evidence>
<dbReference type="SMART" id="SM00862">
    <property type="entry name" value="Trans_reg_C"/>
    <property type="match status" value="1"/>
</dbReference>
<evidence type="ECO:0000313" key="10">
    <source>
        <dbReference type="EMBL" id="AHJ96818.1"/>
    </source>
</evidence>
<evidence type="ECO:0000259" key="8">
    <source>
        <dbReference type="PROSITE" id="PS50110"/>
    </source>
</evidence>
<dbReference type="GO" id="GO:0000976">
    <property type="term" value="F:transcription cis-regulatory region binding"/>
    <property type="evidence" value="ECO:0007669"/>
    <property type="project" value="TreeGrafter"/>
</dbReference>
<dbReference type="GO" id="GO:0006355">
    <property type="term" value="P:regulation of DNA-templated transcription"/>
    <property type="evidence" value="ECO:0007669"/>
    <property type="project" value="InterPro"/>
</dbReference>
<gene>
    <name evidence="10" type="ORF">Hsw_1223</name>
</gene>
<keyword evidence="11" id="KW-1185">Reference proteome</keyword>
<dbReference type="CDD" id="cd00383">
    <property type="entry name" value="trans_reg_C"/>
    <property type="match status" value="1"/>
</dbReference>
<accession>W8EW84</accession>
<dbReference type="GO" id="GO:0000156">
    <property type="term" value="F:phosphorelay response regulator activity"/>
    <property type="evidence" value="ECO:0007669"/>
    <property type="project" value="TreeGrafter"/>
</dbReference>
<keyword evidence="3" id="KW-0805">Transcription regulation</keyword>
<evidence type="ECO:0000256" key="3">
    <source>
        <dbReference type="ARBA" id="ARBA00023015"/>
    </source>
</evidence>
<organism evidence="10 11">
    <name type="scientific">Hymenobacter swuensis DY53</name>
    <dbReference type="NCBI Taxonomy" id="1227739"/>
    <lineage>
        <taxon>Bacteria</taxon>
        <taxon>Pseudomonadati</taxon>
        <taxon>Bacteroidota</taxon>
        <taxon>Cytophagia</taxon>
        <taxon>Cytophagales</taxon>
        <taxon>Hymenobacteraceae</taxon>
        <taxon>Hymenobacter</taxon>
    </lineage>
</organism>
<evidence type="ECO:0000256" key="4">
    <source>
        <dbReference type="ARBA" id="ARBA00023125"/>
    </source>
</evidence>
<evidence type="ECO:0000256" key="2">
    <source>
        <dbReference type="ARBA" id="ARBA00023012"/>
    </source>
</evidence>
<evidence type="ECO:0000256" key="1">
    <source>
        <dbReference type="ARBA" id="ARBA00022553"/>
    </source>
</evidence>
<proteinExistence type="predicted"/>
<dbReference type="InterPro" id="IPR001867">
    <property type="entry name" value="OmpR/PhoB-type_DNA-bd"/>
</dbReference>
<evidence type="ECO:0000256" key="5">
    <source>
        <dbReference type="ARBA" id="ARBA00023163"/>
    </source>
</evidence>
<keyword evidence="5" id="KW-0804">Transcription</keyword>
<dbReference type="Proteomes" id="UP000019423">
    <property type="component" value="Chromosome"/>
</dbReference>
<dbReference type="PANTHER" id="PTHR48111">
    <property type="entry name" value="REGULATOR OF RPOS"/>
    <property type="match status" value="1"/>
</dbReference>
<dbReference type="InterPro" id="IPR039420">
    <property type="entry name" value="WalR-like"/>
</dbReference>
<dbReference type="STRING" id="1227739.Hsw_1223"/>
<dbReference type="KEGG" id="hsw:Hsw_1223"/>
<dbReference type="SUPFAM" id="SSF52172">
    <property type="entry name" value="CheY-like"/>
    <property type="match status" value="1"/>
</dbReference>
<feature type="domain" description="Response regulatory" evidence="8">
    <location>
        <begin position="32"/>
        <end position="146"/>
    </location>
</feature>
<evidence type="ECO:0000256" key="7">
    <source>
        <dbReference type="PROSITE-ProRule" id="PRU01091"/>
    </source>
</evidence>
<feature type="DNA-binding region" description="OmpR/PhoB-type" evidence="7">
    <location>
        <begin position="154"/>
        <end position="254"/>
    </location>
</feature>
<protein>
    <submittedName>
        <fullName evidence="10">Two component transcriptional regulator</fullName>
    </submittedName>
</protein>
<reference evidence="10 11" key="1">
    <citation type="submission" date="2014-01" db="EMBL/GenBank/DDBJ databases">
        <title>Complete genome sequence of ionizing-radiation resistance bacterium Hymenobacter swuensis DY53.</title>
        <authorList>
            <person name="Jung J.-H."/>
            <person name="Jeong S.-W."/>
            <person name="Joe M.-H."/>
            <person name="Cho y.-j."/>
            <person name="Kim M.-K."/>
            <person name="Lim S.-Y."/>
        </authorList>
    </citation>
    <scope>NUCLEOTIDE SEQUENCE [LARGE SCALE GENOMIC DNA]</scope>
    <source>
        <strain evidence="10 11">DY53</strain>
    </source>
</reference>
<name>W8EW84_9BACT</name>
<dbReference type="Gene3D" id="1.10.10.10">
    <property type="entry name" value="Winged helix-like DNA-binding domain superfamily/Winged helix DNA-binding domain"/>
    <property type="match status" value="1"/>
</dbReference>
<dbReference type="InterPro" id="IPR036388">
    <property type="entry name" value="WH-like_DNA-bd_sf"/>
</dbReference>
<sequence>MQSGEEVFDTFTGVHPATGLFCAGNAVCRRMKILLVEDHAELARSIAGYLVQEHYICEVAATFDEAREKLILFTYDVVLLDIMLPDGNGINLLKLLRKEGVDSSVIIISAQNALDFKLTGLSEGADDYITKPFPLPELHARVKAIMRRRSPQKNNVLTFQDLTADLDSLECRVNGKLLNLTRKETNLLLYFIHNKGRMLSRQAIAAHLWGDYTDNLDSVDFVYQHVKNLRKKITDAGGQDYISTVYGFGYKFNAPE</sequence>
<dbReference type="Gene3D" id="3.40.50.2300">
    <property type="match status" value="1"/>
</dbReference>
<dbReference type="AlphaFoldDB" id="W8EW84"/>
<keyword evidence="1 6" id="KW-0597">Phosphoprotein</keyword>
<evidence type="ECO:0000256" key="6">
    <source>
        <dbReference type="PROSITE-ProRule" id="PRU00169"/>
    </source>
</evidence>
<dbReference type="Gene3D" id="6.10.250.690">
    <property type="match status" value="1"/>
</dbReference>
<dbReference type="Pfam" id="PF00072">
    <property type="entry name" value="Response_reg"/>
    <property type="match status" value="1"/>
</dbReference>
<keyword evidence="2" id="KW-0902">Two-component regulatory system</keyword>
<feature type="domain" description="OmpR/PhoB-type" evidence="9">
    <location>
        <begin position="154"/>
        <end position="254"/>
    </location>
</feature>
<feature type="modified residue" description="4-aspartylphosphate" evidence="6">
    <location>
        <position position="81"/>
    </location>
</feature>
<dbReference type="InterPro" id="IPR001789">
    <property type="entry name" value="Sig_transdc_resp-reg_receiver"/>
</dbReference>
<evidence type="ECO:0000313" key="11">
    <source>
        <dbReference type="Proteomes" id="UP000019423"/>
    </source>
</evidence>
<dbReference type="PANTHER" id="PTHR48111:SF22">
    <property type="entry name" value="REGULATOR OF RPOS"/>
    <property type="match status" value="1"/>
</dbReference>
<dbReference type="PROSITE" id="PS51755">
    <property type="entry name" value="OMPR_PHOB"/>
    <property type="match status" value="1"/>
</dbReference>
<keyword evidence="4 7" id="KW-0238">DNA-binding</keyword>
<dbReference type="PROSITE" id="PS50110">
    <property type="entry name" value="RESPONSE_REGULATORY"/>
    <property type="match status" value="1"/>
</dbReference>
<dbReference type="eggNOG" id="COG0745">
    <property type="taxonomic scope" value="Bacteria"/>
</dbReference>
<dbReference type="InterPro" id="IPR011006">
    <property type="entry name" value="CheY-like_superfamily"/>
</dbReference>
<dbReference type="GO" id="GO:0005829">
    <property type="term" value="C:cytosol"/>
    <property type="evidence" value="ECO:0007669"/>
    <property type="project" value="TreeGrafter"/>
</dbReference>
<dbReference type="EMBL" id="CP007145">
    <property type="protein sequence ID" value="AHJ96818.1"/>
    <property type="molecule type" value="Genomic_DNA"/>
</dbReference>
<dbReference type="Pfam" id="PF00486">
    <property type="entry name" value="Trans_reg_C"/>
    <property type="match status" value="1"/>
</dbReference>
<dbReference type="HOGENOM" id="CLU_000445_30_1_10"/>
<dbReference type="PATRIC" id="fig|1227739.3.peg.1464"/>